<feature type="transmembrane region" description="Helical" evidence="2">
    <location>
        <begin position="91"/>
        <end position="110"/>
    </location>
</feature>
<gene>
    <name evidence="3" type="ORF">FVP33_10155</name>
</gene>
<dbReference type="Pfam" id="PF10067">
    <property type="entry name" value="DUF2306"/>
    <property type="match status" value="1"/>
</dbReference>
<keyword evidence="2" id="KW-0812">Transmembrane</keyword>
<evidence type="ECO:0000256" key="2">
    <source>
        <dbReference type="SAM" id="Phobius"/>
    </source>
</evidence>
<sequence>MTASRSATTRRPRARWLAPVGLILLSLIPVLAGAARLTEVTGGAVITAGNARFLDSPVAVITHIVSATIFSLVGAFQFVPALRRRGGWHRLAGFVLIPAGLLAALSGLWMSVFYPHPPGDGLALVVLRLIFGCAMVASILLGVRAIARRDFIRHGEWMTRAYAIGVGAGTQAIVLIPESIVFGSTNELYRAVFMGAAWLINLAVAELVIRRGARSGRTAPEPRPARTAQFRAAGGGDRPGRARVG</sequence>
<keyword evidence="4" id="KW-1185">Reference proteome</keyword>
<comment type="caution">
    <text evidence="3">The sequence shown here is derived from an EMBL/GenBank/DDBJ whole genome shotgun (WGS) entry which is preliminary data.</text>
</comment>
<dbReference type="InterPro" id="IPR018750">
    <property type="entry name" value="DUF2306_membrane"/>
</dbReference>
<organism evidence="3 4">
    <name type="scientific">Lacisediminihabitans profunda</name>
    <dbReference type="NCBI Taxonomy" id="2594790"/>
    <lineage>
        <taxon>Bacteria</taxon>
        <taxon>Bacillati</taxon>
        <taxon>Actinomycetota</taxon>
        <taxon>Actinomycetes</taxon>
        <taxon>Micrococcales</taxon>
        <taxon>Microbacteriaceae</taxon>
        <taxon>Lacisediminihabitans</taxon>
    </lineage>
</organism>
<evidence type="ECO:0000313" key="4">
    <source>
        <dbReference type="Proteomes" id="UP000321379"/>
    </source>
</evidence>
<feature type="transmembrane region" description="Helical" evidence="2">
    <location>
        <begin position="188"/>
        <end position="209"/>
    </location>
</feature>
<protein>
    <submittedName>
        <fullName evidence="3">DUF2306 domain-containing protein</fullName>
    </submittedName>
</protein>
<proteinExistence type="predicted"/>
<feature type="region of interest" description="Disordered" evidence="1">
    <location>
        <begin position="216"/>
        <end position="245"/>
    </location>
</feature>
<evidence type="ECO:0000313" key="3">
    <source>
        <dbReference type="EMBL" id="TXN30496.1"/>
    </source>
</evidence>
<evidence type="ECO:0000256" key="1">
    <source>
        <dbReference type="SAM" id="MobiDB-lite"/>
    </source>
</evidence>
<dbReference type="AlphaFoldDB" id="A0A5C8USD9"/>
<feature type="transmembrane region" description="Helical" evidence="2">
    <location>
        <begin position="122"/>
        <end position="147"/>
    </location>
</feature>
<dbReference type="Proteomes" id="UP000321379">
    <property type="component" value="Unassembled WGS sequence"/>
</dbReference>
<feature type="transmembrane region" description="Helical" evidence="2">
    <location>
        <begin position="58"/>
        <end position="79"/>
    </location>
</feature>
<feature type="transmembrane region" description="Helical" evidence="2">
    <location>
        <begin position="159"/>
        <end position="176"/>
    </location>
</feature>
<reference evidence="3 4" key="1">
    <citation type="submission" date="2019-08" db="EMBL/GenBank/DDBJ databases">
        <title>Bacterial whole genome sequence for Glaciihabitans sp. CHu50b-6-2.</title>
        <authorList>
            <person name="Jin L."/>
        </authorList>
    </citation>
    <scope>NUCLEOTIDE SEQUENCE [LARGE SCALE GENOMIC DNA]</scope>
    <source>
        <strain evidence="3 4">CHu50b-6-2</strain>
    </source>
</reference>
<accession>A0A5C8USD9</accession>
<keyword evidence="2" id="KW-0472">Membrane</keyword>
<keyword evidence="2" id="KW-1133">Transmembrane helix</keyword>
<dbReference type="EMBL" id="VRMG01000007">
    <property type="protein sequence ID" value="TXN30496.1"/>
    <property type="molecule type" value="Genomic_DNA"/>
</dbReference>
<name>A0A5C8USD9_9MICO</name>